<reference evidence="2" key="1">
    <citation type="submission" date="2021-01" db="EMBL/GenBank/DDBJ databases">
        <authorList>
            <consortium name="Genoscope - CEA"/>
            <person name="William W."/>
        </authorList>
    </citation>
    <scope>NUCLEOTIDE SEQUENCE</scope>
</reference>
<sequence length="156" mass="18403">MELAIIMSQFQQAIYQLQCALRKNKENDIMKSMLRIIFSNDIYEVDQDQVKHLEKTFYLDTDTASILQILLSSFQTNGFPELEDYLNLLLYRIDCGICLLESHSSYSSSPLQFYSKYEVNERIQKEECIKKKIKKQKKKHSSNPSNNDNQCNKRKD</sequence>
<comment type="caution">
    <text evidence="2">The sequence shown here is derived from an EMBL/GenBank/DDBJ whole genome shotgun (WGS) entry which is preliminary data.</text>
</comment>
<evidence type="ECO:0000313" key="2">
    <source>
        <dbReference type="EMBL" id="CAD8108347.1"/>
    </source>
</evidence>
<accession>A0A8S1PYF6</accession>
<feature type="compositionally biased region" description="Basic residues" evidence="1">
    <location>
        <begin position="132"/>
        <end position="141"/>
    </location>
</feature>
<feature type="region of interest" description="Disordered" evidence="1">
    <location>
        <begin position="132"/>
        <end position="156"/>
    </location>
</feature>
<evidence type="ECO:0000256" key="1">
    <source>
        <dbReference type="SAM" id="MobiDB-lite"/>
    </source>
</evidence>
<name>A0A8S1PYF6_9CILI</name>
<keyword evidence="3" id="KW-1185">Reference proteome</keyword>
<gene>
    <name evidence="2" type="ORF">PSON_ATCC_30995.1.T0910023</name>
</gene>
<evidence type="ECO:0000313" key="3">
    <source>
        <dbReference type="Proteomes" id="UP000692954"/>
    </source>
</evidence>
<protein>
    <submittedName>
        <fullName evidence="2">Uncharacterized protein</fullName>
    </submittedName>
</protein>
<organism evidence="2 3">
    <name type="scientific">Paramecium sonneborni</name>
    <dbReference type="NCBI Taxonomy" id="65129"/>
    <lineage>
        <taxon>Eukaryota</taxon>
        <taxon>Sar</taxon>
        <taxon>Alveolata</taxon>
        <taxon>Ciliophora</taxon>
        <taxon>Intramacronucleata</taxon>
        <taxon>Oligohymenophorea</taxon>
        <taxon>Peniculida</taxon>
        <taxon>Parameciidae</taxon>
        <taxon>Paramecium</taxon>
    </lineage>
</organism>
<proteinExistence type="predicted"/>
<dbReference type="EMBL" id="CAJJDN010000091">
    <property type="protein sequence ID" value="CAD8108347.1"/>
    <property type="molecule type" value="Genomic_DNA"/>
</dbReference>
<dbReference type="Proteomes" id="UP000692954">
    <property type="component" value="Unassembled WGS sequence"/>
</dbReference>
<dbReference type="OrthoDB" id="300513at2759"/>
<dbReference type="AlphaFoldDB" id="A0A8S1PYF6"/>